<evidence type="ECO:0000313" key="2">
    <source>
        <dbReference type="EMBL" id="SVE40330.1"/>
    </source>
</evidence>
<organism evidence="2">
    <name type="scientific">marine metagenome</name>
    <dbReference type="NCBI Taxonomy" id="408172"/>
    <lineage>
        <taxon>unclassified sequences</taxon>
        <taxon>metagenomes</taxon>
        <taxon>ecological metagenomes</taxon>
    </lineage>
</organism>
<dbReference type="InterPro" id="IPR044862">
    <property type="entry name" value="Pro_4_hyd_alph_FE2OG_OXY"/>
</dbReference>
<gene>
    <name evidence="2" type="ORF">METZ01_LOCUS493184</name>
</gene>
<dbReference type="AlphaFoldDB" id="A0A383D7P7"/>
<feature type="domain" description="Prolyl 4-hydroxylase alpha subunit Fe(2+) 2OG dioxygenase" evidence="1">
    <location>
        <begin position="93"/>
        <end position="178"/>
    </location>
</feature>
<dbReference type="EMBL" id="UINC01214894">
    <property type="protein sequence ID" value="SVE40330.1"/>
    <property type="molecule type" value="Genomic_DNA"/>
</dbReference>
<accession>A0A383D7P7</accession>
<dbReference type="Gene3D" id="2.60.120.620">
    <property type="entry name" value="q2cbj1_9rhob like domain"/>
    <property type="match status" value="1"/>
</dbReference>
<sequence length="184" mass="21619">YIPHNICDDLVKYFDEHPDRHVSGKILDVNDNLAVDDNRKKSTDIGFDILHDEEDNRLCKPYLSVLNLCIKEYEYKYDRARWIASYGITEGLNLQKYEPGEGYKNWHCERNGLKDQTRCLVFMTYLNDVPDGGTEFLYQQMCSPAKKGLTLIWPSDWTHTHRGQISETTKKYIITGWLNYNDNI</sequence>
<feature type="non-terminal residue" evidence="2">
    <location>
        <position position="1"/>
    </location>
</feature>
<name>A0A383D7P7_9ZZZZ</name>
<evidence type="ECO:0000259" key="1">
    <source>
        <dbReference type="Pfam" id="PF13640"/>
    </source>
</evidence>
<reference evidence="2" key="1">
    <citation type="submission" date="2018-05" db="EMBL/GenBank/DDBJ databases">
        <authorList>
            <person name="Lanie J.A."/>
            <person name="Ng W.-L."/>
            <person name="Kazmierczak K.M."/>
            <person name="Andrzejewski T.M."/>
            <person name="Davidsen T.M."/>
            <person name="Wayne K.J."/>
            <person name="Tettelin H."/>
            <person name="Glass J.I."/>
            <person name="Rusch D."/>
            <person name="Podicherti R."/>
            <person name="Tsui H.-C.T."/>
            <person name="Winkler M.E."/>
        </authorList>
    </citation>
    <scope>NUCLEOTIDE SEQUENCE</scope>
</reference>
<protein>
    <recommendedName>
        <fullName evidence="1">Prolyl 4-hydroxylase alpha subunit Fe(2+) 2OG dioxygenase domain-containing protein</fullName>
    </recommendedName>
</protein>
<dbReference type="Pfam" id="PF13640">
    <property type="entry name" value="2OG-FeII_Oxy_3"/>
    <property type="match status" value="1"/>
</dbReference>
<proteinExistence type="predicted"/>